<evidence type="ECO:0000313" key="4">
    <source>
        <dbReference type="Proteomes" id="UP000789845"/>
    </source>
</evidence>
<dbReference type="Gene3D" id="2.170.130.30">
    <property type="match status" value="1"/>
</dbReference>
<dbReference type="Pfam" id="PF14478">
    <property type="entry name" value="DUF4430"/>
    <property type="match status" value="1"/>
</dbReference>
<keyword evidence="4" id="KW-1185">Reference proteome</keyword>
<reference evidence="3" key="1">
    <citation type="submission" date="2021-10" db="EMBL/GenBank/DDBJ databases">
        <authorList>
            <person name="Criscuolo A."/>
        </authorList>
    </citation>
    <scope>NUCLEOTIDE SEQUENCE</scope>
    <source>
        <strain evidence="3">CIP111885</strain>
    </source>
</reference>
<evidence type="ECO:0000256" key="1">
    <source>
        <dbReference type="SAM" id="MobiDB-lite"/>
    </source>
</evidence>
<gene>
    <name evidence="3" type="ORF">NEOCIP111885_02495</name>
</gene>
<evidence type="ECO:0000259" key="2">
    <source>
        <dbReference type="Pfam" id="PF14478"/>
    </source>
</evidence>
<dbReference type="InterPro" id="IPR027954">
    <property type="entry name" value="Transcobalamin-like_C"/>
</dbReference>
<accession>A0A9C7LBC2</accession>
<sequence length="264" mass="29207">MNQSRKYLSLLMAVVLIFTLIGCSSTSVTSQNIESEVKQEVEESETEVNSVIVSKTSEEHEIKTESSLNDNVELIATEEVSSKTKKEQSSAVTAVETKKEEVPSKKETEKTETVAKTDKENLTKKTSTKEETQKDTKTTAVKATTEATKQTETKPTVSIMIIGPKDFGVILPKTKVTISEGDTVLDVLLKAAKKKNQLVEHSGNGAMAYIEGIDNIYEFDYGPKSGWNFKLNGITISKSSGIVKVNKDDRIEWSYSEDFTEDNE</sequence>
<evidence type="ECO:0000313" key="3">
    <source>
        <dbReference type="EMBL" id="CAG9608778.1"/>
    </source>
</evidence>
<dbReference type="RefSeq" id="WP_230497019.1">
    <property type="nucleotide sequence ID" value="NZ_CAKJTG010000012.1"/>
</dbReference>
<dbReference type="AlphaFoldDB" id="A0A9C7LBC2"/>
<dbReference type="PROSITE" id="PS51257">
    <property type="entry name" value="PROKAR_LIPOPROTEIN"/>
    <property type="match status" value="1"/>
</dbReference>
<dbReference type="EMBL" id="CAKJTG010000012">
    <property type="protein sequence ID" value="CAG9608778.1"/>
    <property type="molecule type" value="Genomic_DNA"/>
</dbReference>
<feature type="domain" description="Transcobalamin-like C-terminal" evidence="2">
    <location>
        <begin position="181"/>
        <end position="256"/>
    </location>
</feature>
<protein>
    <recommendedName>
        <fullName evidence="2">Transcobalamin-like C-terminal domain-containing protein</fullName>
    </recommendedName>
</protein>
<proteinExistence type="predicted"/>
<feature type="compositionally biased region" description="Basic and acidic residues" evidence="1">
    <location>
        <begin position="96"/>
        <end position="137"/>
    </location>
</feature>
<feature type="region of interest" description="Disordered" evidence="1">
    <location>
        <begin position="81"/>
        <end position="137"/>
    </location>
</feature>
<comment type="caution">
    <text evidence="3">The sequence shown here is derived from an EMBL/GenBank/DDBJ whole genome shotgun (WGS) entry which is preliminary data.</text>
</comment>
<name>A0A9C7LBC2_9BACI</name>
<dbReference type="Proteomes" id="UP000789845">
    <property type="component" value="Unassembled WGS sequence"/>
</dbReference>
<organism evidence="3 4">
    <name type="scientific">Pseudoneobacillus rhizosphaerae</name>
    <dbReference type="NCBI Taxonomy" id="2880968"/>
    <lineage>
        <taxon>Bacteria</taxon>
        <taxon>Bacillati</taxon>
        <taxon>Bacillota</taxon>
        <taxon>Bacilli</taxon>
        <taxon>Bacillales</taxon>
        <taxon>Bacillaceae</taxon>
        <taxon>Pseudoneobacillus</taxon>
    </lineage>
</organism>